<evidence type="ECO:0000313" key="3">
    <source>
        <dbReference type="Proteomes" id="UP000789405"/>
    </source>
</evidence>
<keyword evidence="1" id="KW-0547">Nucleotide-binding</keyword>
<dbReference type="EMBL" id="CAJVPY010001317">
    <property type="protein sequence ID" value="CAG8516547.1"/>
    <property type="molecule type" value="Genomic_DNA"/>
</dbReference>
<dbReference type="InterPro" id="IPR017441">
    <property type="entry name" value="Protein_kinase_ATP_BS"/>
</dbReference>
<organism evidence="2 3">
    <name type="scientific">Dentiscutata erythropus</name>
    <dbReference type="NCBI Taxonomy" id="1348616"/>
    <lineage>
        <taxon>Eukaryota</taxon>
        <taxon>Fungi</taxon>
        <taxon>Fungi incertae sedis</taxon>
        <taxon>Mucoromycota</taxon>
        <taxon>Glomeromycotina</taxon>
        <taxon>Glomeromycetes</taxon>
        <taxon>Diversisporales</taxon>
        <taxon>Gigasporaceae</taxon>
        <taxon>Dentiscutata</taxon>
    </lineage>
</organism>
<keyword evidence="3" id="KW-1185">Reference proteome</keyword>
<dbReference type="Gene3D" id="3.30.200.20">
    <property type="entry name" value="Phosphorylase Kinase, domain 1"/>
    <property type="match status" value="1"/>
</dbReference>
<dbReference type="Proteomes" id="UP000789405">
    <property type="component" value="Unassembled WGS sequence"/>
</dbReference>
<name>A0A9N9F8D5_9GLOM</name>
<comment type="caution">
    <text evidence="2">The sequence shown here is derived from an EMBL/GenBank/DDBJ whole genome shotgun (WGS) entry which is preliminary data.</text>
</comment>
<dbReference type="PROSITE" id="PS00107">
    <property type="entry name" value="PROTEIN_KINASE_ATP"/>
    <property type="match status" value="1"/>
</dbReference>
<keyword evidence="1" id="KW-0067">ATP-binding</keyword>
<dbReference type="SUPFAM" id="SSF56112">
    <property type="entry name" value="Protein kinase-like (PK-like)"/>
    <property type="match status" value="1"/>
</dbReference>
<evidence type="ECO:0000313" key="2">
    <source>
        <dbReference type="EMBL" id="CAG8516547.1"/>
    </source>
</evidence>
<dbReference type="OrthoDB" id="2427446at2759"/>
<dbReference type="AlphaFoldDB" id="A0A9N9F8D5"/>
<feature type="binding site" evidence="1">
    <location>
        <position position="98"/>
    </location>
    <ligand>
        <name>ATP</name>
        <dbReference type="ChEBI" id="CHEBI:30616"/>
    </ligand>
</feature>
<evidence type="ECO:0000256" key="1">
    <source>
        <dbReference type="PROSITE-ProRule" id="PRU10141"/>
    </source>
</evidence>
<gene>
    <name evidence="2" type="ORF">DERYTH_LOCUS3653</name>
</gene>
<proteinExistence type="predicted"/>
<sequence>MSGNKNSIHAIATHEGFSDFFSVERKPKRFKKHPDECNVGALEKRDSLSYREWLEKEFEGGNIKNYDYSKFCDFIELGRGSYSIVYSADYRGKKIACKKSEFKQHNENNHENIVKFLGSTACKIY</sequence>
<dbReference type="InterPro" id="IPR011009">
    <property type="entry name" value="Kinase-like_dom_sf"/>
</dbReference>
<accession>A0A9N9F8D5</accession>
<dbReference type="GO" id="GO:0005524">
    <property type="term" value="F:ATP binding"/>
    <property type="evidence" value="ECO:0007669"/>
    <property type="project" value="UniProtKB-UniRule"/>
</dbReference>
<protein>
    <submittedName>
        <fullName evidence="2">4256_t:CDS:1</fullName>
    </submittedName>
</protein>
<reference evidence="2" key="1">
    <citation type="submission" date="2021-06" db="EMBL/GenBank/DDBJ databases">
        <authorList>
            <person name="Kallberg Y."/>
            <person name="Tangrot J."/>
            <person name="Rosling A."/>
        </authorList>
    </citation>
    <scope>NUCLEOTIDE SEQUENCE</scope>
    <source>
        <strain evidence="2">MA453B</strain>
    </source>
</reference>